<feature type="transmembrane region" description="Helical" evidence="2">
    <location>
        <begin position="206"/>
        <end position="228"/>
    </location>
</feature>
<evidence type="ECO:0000313" key="4">
    <source>
        <dbReference type="Proteomes" id="UP000252357"/>
    </source>
</evidence>
<organism evidence="3 4">
    <name type="scientific">Parvibium lacunae</name>
    <dbReference type="NCBI Taxonomy" id="1888893"/>
    <lineage>
        <taxon>Bacteria</taxon>
        <taxon>Pseudomonadati</taxon>
        <taxon>Pseudomonadota</taxon>
        <taxon>Betaproteobacteria</taxon>
        <taxon>Burkholderiales</taxon>
        <taxon>Alcaligenaceae</taxon>
        <taxon>Parvibium</taxon>
    </lineage>
</organism>
<gene>
    <name evidence="3" type="ORF">DU000_01515</name>
</gene>
<accession>A0A368L731</accession>
<sequence>MLARWLKLHHSLGLLTCLGVLLWGLSGITHPIMSRLQPRPAVFFPPPQAIQLNQAVPLSTALAHANLTQQPLSRVGVAQIAGQGYYRITVNPNEPARYFSMVDGRELAAGDQRYAQALARHYTGRHSEAIISTELVTAFGGDYHPVNRLLPVWRVQFAGDAGLRAFIDTDQARLATLVDDTRHLLTSWFRFGHNWSFLEGHPTLQVLVMTALLLTGLFSASSGVYFYFRMRKTAAQRLANKPLARWHRRFGILVAFSTFTFMVSALFHLWMTYQRDRNPLPNIQSTVSLGALDNTHWQKLLVALNGQSLARLSLVKLSEDKTVWLAQLASPHGASGPRAQVAAMAKPPEQDEHAEHRKPDPNTADLKKKAGGFVPKVMVVDAFSGEVQADGAQGVAKALAIKASGFTAEQIKEASWITKFAGEYGFINKRLPVVKVAFDAPDNPRYYIEPATATVAAAVNDLDALEGKSFAYLHKWHFTDDGKDLRDFLLALFAFMNVVIAIVGSVLYYRRLTK</sequence>
<comment type="caution">
    <text evidence="3">The sequence shown here is derived from an EMBL/GenBank/DDBJ whole genome shotgun (WGS) entry which is preliminary data.</text>
</comment>
<protein>
    <submittedName>
        <fullName evidence="3">PepSY domain-containing protein</fullName>
    </submittedName>
</protein>
<keyword evidence="4" id="KW-1185">Reference proteome</keyword>
<feature type="transmembrane region" description="Helical" evidence="2">
    <location>
        <begin position="488"/>
        <end position="509"/>
    </location>
</feature>
<evidence type="ECO:0000313" key="3">
    <source>
        <dbReference type="EMBL" id="RCS59436.1"/>
    </source>
</evidence>
<keyword evidence="2" id="KW-1133">Transmembrane helix</keyword>
<dbReference type="Proteomes" id="UP000252357">
    <property type="component" value="Unassembled WGS sequence"/>
</dbReference>
<evidence type="ECO:0000256" key="1">
    <source>
        <dbReference type="SAM" id="MobiDB-lite"/>
    </source>
</evidence>
<proteinExistence type="predicted"/>
<feature type="region of interest" description="Disordered" evidence="1">
    <location>
        <begin position="331"/>
        <end position="367"/>
    </location>
</feature>
<keyword evidence="2" id="KW-0812">Transmembrane</keyword>
<keyword evidence="2" id="KW-0472">Membrane</keyword>
<feature type="transmembrane region" description="Helical" evidence="2">
    <location>
        <begin position="249"/>
        <end position="271"/>
    </location>
</feature>
<dbReference type="OrthoDB" id="9760788at2"/>
<name>A0A368L731_9BURK</name>
<dbReference type="EMBL" id="QPGB01000001">
    <property type="protein sequence ID" value="RCS59436.1"/>
    <property type="molecule type" value="Genomic_DNA"/>
</dbReference>
<evidence type="ECO:0000256" key="2">
    <source>
        <dbReference type="SAM" id="Phobius"/>
    </source>
</evidence>
<dbReference type="AlphaFoldDB" id="A0A368L731"/>
<reference evidence="3 4" key="1">
    <citation type="journal article" date="2018" name="Int. J. Syst. Evol. Microbiol.">
        <title>Parvibium lacunae gen. nov., sp. nov., a new member of the family Alcaligenaceae isolated from a freshwater pond.</title>
        <authorList>
            <person name="Chen W.M."/>
            <person name="Xie P.B."/>
            <person name="Hsu M.Y."/>
            <person name="Sheu S.Y."/>
        </authorList>
    </citation>
    <scope>NUCLEOTIDE SEQUENCE [LARGE SCALE GENOMIC DNA]</scope>
    <source>
        <strain evidence="3 4">KMB9</strain>
    </source>
</reference>
<dbReference type="RefSeq" id="WP_114401586.1">
    <property type="nucleotide sequence ID" value="NZ_QPGB01000001.1"/>
</dbReference>
<feature type="compositionally biased region" description="Basic and acidic residues" evidence="1">
    <location>
        <begin position="348"/>
        <end position="367"/>
    </location>
</feature>